<comment type="caution">
    <text evidence="6">The sequence shown here is derived from an EMBL/GenBank/DDBJ whole genome shotgun (WGS) entry which is preliminary data.</text>
</comment>
<feature type="transmembrane region" description="Helical" evidence="4">
    <location>
        <begin position="172"/>
        <end position="191"/>
    </location>
</feature>
<evidence type="ECO:0000256" key="2">
    <source>
        <dbReference type="ARBA" id="ARBA00022989"/>
    </source>
</evidence>
<keyword evidence="2 4" id="KW-1133">Transmembrane helix</keyword>
<dbReference type="InterPro" id="IPR050327">
    <property type="entry name" value="Proton-linked_MCT"/>
</dbReference>
<evidence type="ECO:0000313" key="7">
    <source>
        <dbReference type="Proteomes" id="UP001203880"/>
    </source>
</evidence>
<dbReference type="RefSeq" id="WP_249708721.1">
    <property type="nucleotide sequence ID" value="NZ_JAMFMB010000008.1"/>
</dbReference>
<sequence length="413" mass="45222">MSDGGLRRYLIRNARWLGAGGLLSFLSCFGQTFFISVFAGEIRGEFGLSHGGWGGIYFIATALSAIVMIWSGVMTDWFRVRILGPVVLLGLAVACLGMALNSWVVLLPVVVFGLRLFGQGMSMHIALVAMARWFQATRGRALAIATLGFAIGEAVLPFGFVKAMTRFDWRDLWIFCAFVCLAGIPILMWLLRRERTPQTLTKGESSTGMNNHHWTRGEAISHTLFWFIVPSILGPSAFMTATFFHQVHLAEVKGWEHLTFVSMFPVYTGLSILTAIATGVALDRWGTARMMPLFQLPIALAFLIFAFGTSVVGLLLAFVLMALTAGANATLPSAFWAEYYGTAHIGSIKALATAVMVLGSAIGPGLTGLLIDAGIGMETQFFWFSAYFLMACLLVWVGISRAQSPPRERRRYT</sequence>
<keyword evidence="7" id="KW-1185">Reference proteome</keyword>
<dbReference type="SUPFAM" id="SSF103473">
    <property type="entry name" value="MFS general substrate transporter"/>
    <property type="match status" value="1"/>
</dbReference>
<reference evidence="6" key="1">
    <citation type="submission" date="2022-05" db="EMBL/GenBank/DDBJ databases">
        <authorList>
            <person name="Park J.-S."/>
        </authorList>
    </citation>
    <scope>NUCLEOTIDE SEQUENCE</scope>
    <source>
        <strain evidence="6">2012CJ41-6</strain>
    </source>
</reference>
<dbReference type="EMBL" id="JAMFMB010000008">
    <property type="protein sequence ID" value="MCL6283504.1"/>
    <property type="molecule type" value="Genomic_DNA"/>
</dbReference>
<feature type="transmembrane region" description="Helical" evidence="4">
    <location>
        <begin position="82"/>
        <end position="100"/>
    </location>
</feature>
<evidence type="ECO:0000256" key="3">
    <source>
        <dbReference type="ARBA" id="ARBA00023136"/>
    </source>
</evidence>
<dbReference type="Pfam" id="PF07690">
    <property type="entry name" value="MFS_1"/>
    <property type="match status" value="1"/>
</dbReference>
<gene>
    <name evidence="6" type="ORF">M3P21_08140</name>
</gene>
<keyword evidence="1 4" id="KW-0812">Transmembrane</keyword>
<feature type="transmembrane region" description="Helical" evidence="4">
    <location>
        <begin position="106"/>
        <end position="129"/>
    </location>
</feature>
<accession>A0ABT0Q3N4</accession>
<dbReference type="Proteomes" id="UP001203880">
    <property type="component" value="Unassembled WGS sequence"/>
</dbReference>
<dbReference type="InterPro" id="IPR011701">
    <property type="entry name" value="MFS"/>
</dbReference>
<feature type="transmembrane region" description="Helical" evidence="4">
    <location>
        <begin position="224"/>
        <end position="244"/>
    </location>
</feature>
<feature type="transmembrane region" description="Helical" evidence="4">
    <location>
        <begin position="294"/>
        <end position="327"/>
    </location>
</feature>
<protein>
    <submittedName>
        <fullName evidence="6">MFS transporter</fullName>
    </submittedName>
</protein>
<feature type="transmembrane region" description="Helical" evidence="4">
    <location>
        <begin position="264"/>
        <end position="282"/>
    </location>
</feature>
<feature type="transmembrane region" description="Helical" evidence="4">
    <location>
        <begin position="51"/>
        <end position="70"/>
    </location>
</feature>
<dbReference type="PANTHER" id="PTHR11360">
    <property type="entry name" value="MONOCARBOXYLATE TRANSPORTER"/>
    <property type="match status" value="1"/>
</dbReference>
<feature type="transmembrane region" description="Helical" evidence="4">
    <location>
        <begin position="16"/>
        <end position="39"/>
    </location>
</feature>
<dbReference type="PANTHER" id="PTHR11360:SF308">
    <property type="entry name" value="BLL3089 PROTEIN"/>
    <property type="match status" value="1"/>
</dbReference>
<dbReference type="PROSITE" id="PS51257">
    <property type="entry name" value="PROKAR_LIPOPROTEIN"/>
    <property type="match status" value="1"/>
</dbReference>
<evidence type="ECO:0000259" key="5">
    <source>
        <dbReference type="PROSITE" id="PS50850"/>
    </source>
</evidence>
<feature type="transmembrane region" description="Helical" evidence="4">
    <location>
        <begin position="381"/>
        <end position="399"/>
    </location>
</feature>
<feature type="transmembrane region" description="Helical" evidence="4">
    <location>
        <begin position="347"/>
        <end position="369"/>
    </location>
</feature>
<evidence type="ECO:0000313" key="6">
    <source>
        <dbReference type="EMBL" id="MCL6283504.1"/>
    </source>
</evidence>
<proteinExistence type="predicted"/>
<dbReference type="Gene3D" id="1.20.1250.20">
    <property type="entry name" value="MFS general substrate transporter like domains"/>
    <property type="match status" value="2"/>
</dbReference>
<organism evidence="6 7">
    <name type="scientific">Ruegeria spongiae</name>
    <dbReference type="NCBI Taxonomy" id="2942209"/>
    <lineage>
        <taxon>Bacteria</taxon>
        <taxon>Pseudomonadati</taxon>
        <taxon>Pseudomonadota</taxon>
        <taxon>Alphaproteobacteria</taxon>
        <taxon>Rhodobacterales</taxon>
        <taxon>Roseobacteraceae</taxon>
        <taxon>Ruegeria</taxon>
    </lineage>
</organism>
<feature type="transmembrane region" description="Helical" evidence="4">
    <location>
        <begin position="141"/>
        <end position="160"/>
    </location>
</feature>
<evidence type="ECO:0000256" key="4">
    <source>
        <dbReference type="SAM" id="Phobius"/>
    </source>
</evidence>
<dbReference type="PROSITE" id="PS50850">
    <property type="entry name" value="MFS"/>
    <property type="match status" value="1"/>
</dbReference>
<feature type="domain" description="Major facilitator superfamily (MFS) profile" evidence="5">
    <location>
        <begin position="16"/>
        <end position="403"/>
    </location>
</feature>
<name>A0ABT0Q3N4_9RHOB</name>
<dbReference type="InterPro" id="IPR020846">
    <property type="entry name" value="MFS_dom"/>
</dbReference>
<evidence type="ECO:0000256" key="1">
    <source>
        <dbReference type="ARBA" id="ARBA00022692"/>
    </source>
</evidence>
<dbReference type="InterPro" id="IPR036259">
    <property type="entry name" value="MFS_trans_sf"/>
</dbReference>
<keyword evidence="3 4" id="KW-0472">Membrane</keyword>